<dbReference type="Gene3D" id="3.40.630.30">
    <property type="match status" value="1"/>
</dbReference>
<dbReference type="SUPFAM" id="SSF55729">
    <property type="entry name" value="Acyl-CoA N-acyltransferases (Nat)"/>
    <property type="match status" value="1"/>
</dbReference>
<dbReference type="EMBL" id="JAKUDL010000007">
    <property type="protein sequence ID" value="MCH4295972.1"/>
    <property type="molecule type" value="Genomic_DNA"/>
</dbReference>
<keyword evidence="1" id="KW-0808">Transferase</keyword>
<dbReference type="Pfam" id="PF00583">
    <property type="entry name" value="Acetyltransf_1"/>
    <property type="match status" value="1"/>
</dbReference>
<dbReference type="Proteomes" id="UP001297581">
    <property type="component" value="Unassembled WGS sequence"/>
</dbReference>
<organism evidence="4 5">
    <name type="scientific">Shewanella zhuhaiensis</name>
    <dbReference type="NCBI Taxonomy" id="2919576"/>
    <lineage>
        <taxon>Bacteria</taxon>
        <taxon>Pseudomonadati</taxon>
        <taxon>Pseudomonadota</taxon>
        <taxon>Gammaproteobacteria</taxon>
        <taxon>Alteromonadales</taxon>
        <taxon>Shewanellaceae</taxon>
        <taxon>Shewanella</taxon>
    </lineage>
</organism>
<dbReference type="GO" id="GO:0016747">
    <property type="term" value="F:acyltransferase activity, transferring groups other than amino-acyl groups"/>
    <property type="evidence" value="ECO:0007669"/>
    <property type="project" value="InterPro"/>
</dbReference>
<name>A0AAJ1F1X8_9GAMM</name>
<dbReference type="RefSeq" id="WP_240592079.1">
    <property type="nucleotide sequence ID" value="NZ_JAKUDL010000007.1"/>
</dbReference>
<proteinExistence type="predicted"/>
<evidence type="ECO:0000313" key="4">
    <source>
        <dbReference type="EMBL" id="MCH4295972.1"/>
    </source>
</evidence>
<sequence>MNNILQIKPLDASNWRLAHGVEQACFGDHCYPDFFFRQAIDAWPTGLVGAFVDDELIGYVLCTPEQERDTGWILSVAVLASQRGVGAGKALMQHCLQQGYRQLKLTVAPDNPALGLYQKLGFSETALEQDYFGPGEHRLLMCWHGA</sequence>
<feature type="domain" description="N-acetyltransferase" evidence="3">
    <location>
        <begin position="5"/>
        <end position="145"/>
    </location>
</feature>
<dbReference type="CDD" id="cd04301">
    <property type="entry name" value="NAT_SF"/>
    <property type="match status" value="1"/>
</dbReference>
<evidence type="ECO:0000256" key="2">
    <source>
        <dbReference type="ARBA" id="ARBA00023315"/>
    </source>
</evidence>
<gene>
    <name evidence="4" type="ORF">MJ923_16820</name>
</gene>
<reference evidence="4 5" key="1">
    <citation type="submission" date="2022-02" db="EMBL/GenBank/DDBJ databases">
        <title>The genome sequence of Shewanella sp. 3B26.</title>
        <authorList>
            <person name="Du J."/>
        </authorList>
    </citation>
    <scope>NUCLEOTIDE SEQUENCE [LARGE SCALE GENOMIC DNA]</scope>
    <source>
        <strain evidence="4 5">3B26</strain>
    </source>
</reference>
<keyword evidence="5" id="KW-1185">Reference proteome</keyword>
<dbReference type="PROSITE" id="PS51186">
    <property type="entry name" value="GNAT"/>
    <property type="match status" value="1"/>
</dbReference>
<dbReference type="PANTHER" id="PTHR42919:SF8">
    <property type="entry name" value="N-ALPHA-ACETYLTRANSFERASE 50"/>
    <property type="match status" value="1"/>
</dbReference>
<evidence type="ECO:0000256" key="1">
    <source>
        <dbReference type="ARBA" id="ARBA00022679"/>
    </source>
</evidence>
<dbReference type="AlphaFoldDB" id="A0AAJ1F1X8"/>
<keyword evidence="2" id="KW-0012">Acyltransferase</keyword>
<evidence type="ECO:0000313" key="5">
    <source>
        <dbReference type="Proteomes" id="UP001297581"/>
    </source>
</evidence>
<dbReference type="InterPro" id="IPR051556">
    <property type="entry name" value="N-term/lysine_N-AcTrnsfr"/>
</dbReference>
<comment type="caution">
    <text evidence="4">The sequence shown here is derived from an EMBL/GenBank/DDBJ whole genome shotgun (WGS) entry which is preliminary data.</text>
</comment>
<evidence type="ECO:0000259" key="3">
    <source>
        <dbReference type="PROSITE" id="PS51186"/>
    </source>
</evidence>
<accession>A0AAJ1F1X8</accession>
<dbReference type="PANTHER" id="PTHR42919">
    <property type="entry name" value="N-ALPHA-ACETYLTRANSFERASE"/>
    <property type="match status" value="1"/>
</dbReference>
<protein>
    <submittedName>
        <fullName evidence="4">GNAT family N-acetyltransferase</fullName>
    </submittedName>
</protein>
<dbReference type="InterPro" id="IPR016181">
    <property type="entry name" value="Acyl_CoA_acyltransferase"/>
</dbReference>
<dbReference type="InterPro" id="IPR000182">
    <property type="entry name" value="GNAT_dom"/>
</dbReference>